<dbReference type="InterPro" id="IPR020802">
    <property type="entry name" value="TesA-like"/>
</dbReference>
<dbReference type="Pfam" id="PF00975">
    <property type="entry name" value="Thioesterase"/>
    <property type="match status" value="1"/>
</dbReference>
<protein>
    <recommendedName>
        <fullName evidence="3">Thioesterase TesA-like domain-containing protein</fullName>
    </recommendedName>
</protein>
<dbReference type="RefSeq" id="WP_359872355.1">
    <property type="nucleotide sequence ID" value="NZ_JBEYHT010000002.1"/>
</dbReference>
<evidence type="ECO:0000259" key="3">
    <source>
        <dbReference type="SMART" id="SM00824"/>
    </source>
</evidence>
<evidence type="ECO:0000256" key="2">
    <source>
        <dbReference type="ARBA" id="ARBA00022801"/>
    </source>
</evidence>
<keyword evidence="2" id="KW-0378">Hydrolase</keyword>
<dbReference type="SUPFAM" id="SSF53474">
    <property type="entry name" value="alpha/beta-Hydrolases"/>
    <property type="match status" value="1"/>
</dbReference>
<dbReference type="KEGG" id="slau:SLA_5765"/>
<evidence type="ECO:0000313" key="4">
    <source>
        <dbReference type="EMBL" id="BAU86634.1"/>
    </source>
</evidence>
<evidence type="ECO:0000256" key="1">
    <source>
        <dbReference type="ARBA" id="ARBA00007169"/>
    </source>
</evidence>
<gene>
    <name evidence="4" type="ORF">SLA_5765</name>
</gene>
<dbReference type="Proteomes" id="UP000217676">
    <property type="component" value="Chromosome"/>
</dbReference>
<dbReference type="EMBL" id="AP017424">
    <property type="protein sequence ID" value="BAU86634.1"/>
    <property type="molecule type" value="Genomic_DNA"/>
</dbReference>
<dbReference type="InterPro" id="IPR001031">
    <property type="entry name" value="Thioesterase"/>
</dbReference>
<dbReference type="InterPro" id="IPR012223">
    <property type="entry name" value="TEII"/>
</dbReference>
<dbReference type="PANTHER" id="PTHR11487:SF0">
    <property type="entry name" value="S-ACYL FATTY ACID SYNTHASE THIOESTERASE, MEDIUM CHAIN"/>
    <property type="match status" value="1"/>
</dbReference>
<dbReference type="SMART" id="SM00824">
    <property type="entry name" value="PKS_TE"/>
    <property type="match status" value="1"/>
</dbReference>
<proteinExistence type="inferred from homology"/>
<organism evidence="4 5">
    <name type="scientific">Streptomyces laurentii</name>
    <dbReference type="NCBI Taxonomy" id="39478"/>
    <lineage>
        <taxon>Bacteria</taxon>
        <taxon>Bacillati</taxon>
        <taxon>Actinomycetota</taxon>
        <taxon>Actinomycetes</taxon>
        <taxon>Kitasatosporales</taxon>
        <taxon>Streptomycetaceae</taxon>
        <taxon>Streptomyces</taxon>
    </lineage>
</organism>
<dbReference type="Gene3D" id="3.40.50.1820">
    <property type="entry name" value="alpha/beta hydrolase"/>
    <property type="match status" value="1"/>
</dbReference>
<name>A0A160P5V2_STRLU</name>
<dbReference type="GO" id="GO:0008610">
    <property type="term" value="P:lipid biosynthetic process"/>
    <property type="evidence" value="ECO:0007669"/>
    <property type="project" value="TreeGrafter"/>
</dbReference>
<feature type="domain" description="Thioesterase TesA-like" evidence="3">
    <location>
        <begin position="25"/>
        <end position="247"/>
    </location>
</feature>
<evidence type="ECO:0000313" key="5">
    <source>
        <dbReference type="Proteomes" id="UP000217676"/>
    </source>
</evidence>
<dbReference type="InterPro" id="IPR029058">
    <property type="entry name" value="AB_hydrolase_fold"/>
</dbReference>
<accession>A0A160P5V2</accession>
<reference evidence="4 5" key="1">
    <citation type="journal article" date="2016" name="Genome Announc.">
        <title>Complete Genome Sequence of Thiostrepton-Producing Streptomyces laurentii ATCC 31255.</title>
        <authorList>
            <person name="Doi K."/>
            <person name="Fujino Y."/>
            <person name="Nagayoshi Y."/>
            <person name="Ohshima T."/>
            <person name="Ogata S."/>
        </authorList>
    </citation>
    <scope>NUCLEOTIDE SEQUENCE [LARGE SCALE GENOMIC DNA]</scope>
    <source>
        <strain evidence="4 5">ATCC 31255</strain>
    </source>
</reference>
<dbReference type="AlphaFoldDB" id="A0A160P5V2"/>
<sequence>MTTSRDNPWIGSRIGAVDRPRTRVICLPQSGAGPAAFTAWRPHLPPGVEIATVTLPGRGPRTAEPLPPDPDTVTRLLLDGLRPELDVPYVLFGHSLGALLAHAVTVRAAREGVPAPAALVVSGSRAPHTPPGASVAEYDDQGLAAWLTRIGGLPPELLRHGAYAAYVFRTVRADLALAERIVTAGPVRVGCPLHAFGGVDDTLAPPALIEEWRACAAGEHTTTLLPGGHGFPQSEPAATVAALAGVLPVSVHPSQEGPPR</sequence>
<dbReference type="GO" id="GO:0016787">
    <property type="term" value="F:hydrolase activity"/>
    <property type="evidence" value="ECO:0007669"/>
    <property type="project" value="UniProtKB-KW"/>
</dbReference>
<dbReference type="PANTHER" id="PTHR11487">
    <property type="entry name" value="THIOESTERASE"/>
    <property type="match status" value="1"/>
</dbReference>
<keyword evidence="5" id="KW-1185">Reference proteome</keyword>
<comment type="similarity">
    <text evidence="1">Belongs to the thioesterase family.</text>
</comment>